<evidence type="ECO:0000256" key="1">
    <source>
        <dbReference type="ARBA" id="ARBA00022485"/>
    </source>
</evidence>
<evidence type="ECO:0000256" key="6">
    <source>
        <dbReference type="ARBA" id="ARBA00023014"/>
    </source>
</evidence>
<keyword evidence="6 7" id="KW-0411">Iron-sulfur</keyword>
<dbReference type="GO" id="GO:0003824">
    <property type="term" value="F:catalytic activity"/>
    <property type="evidence" value="ECO:0007669"/>
    <property type="project" value="InterPro"/>
</dbReference>
<dbReference type="CDD" id="cd01335">
    <property type="entry name" value="Radical_SAM"/>
    <property type="match status" value="1"/>
</dbReference>
<dbReference type="InterPro" id="IPR058240">
    <property type="entry name" value="rSAM_sf"/>
</dbReference>
<keyword evidence="4 7" id="KW-0479">Metal-binding</keyword>
<proteinExistence type="predicted"/>
<evidence type="ECO:0000313" key="10">
    <source>
        <dbReference type="Proteomes" id="UP000178449"/>
    </source>
</evidence>
<name>A0A1F6G6J2_9PROT</name>
<comment type="caution">
    <text evidence="9">The sequence shown here is derived from an EMBL/GenBank/DDBJ whole genome shotgun (WGS) entry which is preliminary data.</text>
</comment>
<evidence type="ECO:0000256" key="3">
    <source>
        <dbReference type="ARBA" id="ARBA00022691"/>
    </source>
</evidence>
<dbReference type="PIRSF" id="PIRSF004869">
    <property type="entry name" value="PflX_prd"/>
    <property type="match status" value="1"/>
</dbReference>
<dbReference type="STRING" id="1817772.A2527_11390"/>
<evidence type="ECO:0000313" key="9">
    <source>
        <dbReference type="EMBL" id="OGG93720.1"/>
    </source>
</evidence>
<feature type="domain" description="Radical SAM core" evidence="8">
    <location>
        <begin position="68"/>
        <end position="289"/>
    </location>
</feature>
<dbReference type="PROSITE" id="PS51918">
    <property type="entry name" value="RADICAL_SAM"/>
    <property type="match status" value="1"/>
</dbReference>
<feature type="binding site" evidence="7">
    <location>
        <position position="87"/>
    </location>
    <ligand>
        <name>[4Fe-4S] cluster</name>
        <dbReference type="ChEBI" id="CHEBI:49883"/>
        <note>4Fe-4S-S-AdoMet</note>
    </ligand>
</feature>
<dbReference type="GO" id="GO:0046872">
    <property type="term" value="F:metal ion binding"/>
    <property type="evidence" value="ECO:0007669"/>
    <property type="project" value="UniProtKB-KW"/>
</dbReference>
<dbReference type="SUPFAM" id="SSF102114">
    <property type="entry name" value="Radical SAM enzymes"/>
    <property type="match status" value="1"/>
</dbReference>
<dbReference type="Pfam" id="PF04055">
    <property type="entry name" value="Radical_SAM"/>
    <property type="match status" value="1"/>
</dbReference>
<keyword evidence="5 7" id="KW-0408">Iron</keyword>
<evidence type="ECO:0000256" key="5">
    <source>
        <dbReference type="ARBA" id="ARBA00023004"/>
    </source>
</evidence>
<dbReference type="Proteomes" id="UP000178449">
    <property type="component" value="Unassembled WGS sequence"/>
</dbReference>
<dbReference type="SFLD" id="SFLDS00029">
    <property type="entry name" value="Radical_SAM"/>
    <property type="match status" value="1"/>
</dbReference>
<dbReference type="GO" id="GO:0006006">
    <property type="term" value="P:glucose metabolic process"/>
    <property type="evidence" value="ECO:0007669"/>
    <property type="project" value="UniProtKB-KW"/>
</dbReference>
<feature type="binding site" evidence="7">
    <location>
        <position position="90"/>
    </location>
    <ligand>
        <name>[4Fe-4S] cluster</name>
        <dbReference type="ChEBI" id="CHEBI:49883"/>
        <note>4Fe-4S-S-AdoMet</note>
    </ligand>
</feature>
<protein>
    <submittedName>
        <fullName evidence="9">AmmeMemoRadiSam system radical SAM enzyme</fullName>
    </submittedName>
</protein>
<comment type="cofactor">
    <cofactor evidence="7">
        <name>[4Fe-4S] cluster</name>
        <dbReference type="ChEBI" id="CHEBI:49883"/>
    </cofactor>
    <text evidence="7">Binds 1 [4Fe-4S] cluster. The cluster is coordinated with 3 cysteines and an exchangeable S-adenosyl-L-methionine.</text>
</comment>
<organism evidence="9 10">
    <name type="scientific">Candidatus Lambdaproteobacteria bacterium RIFOXYD2_FULL_50_16</name>
    <dbReference type="NCBI Taxonomy" id="1817772"/>
    <lineage>
        <taxon>Bacteria</taxon>
        <taxon>Pseudomonadati</taxon>
        <taxon>Pseudomonadota</taxon>
        <taxon>Candidatus Lambdaproteobacteria</taxon>
    </lineage>
</organism>
<evidence type="ECO:0000256" key="4">
    <source>
        <dbReference type="ARBA" id="ARBA00022723"/>
    </source>
</evidence>
<dbReference type="SFLD" id="SFLDG01101">
    <property type="entry name" value="Uncharacterised_Radical_SAM_Su"/>
    <property type="match status" value="1"/>
</dbReference>
<evidence type="ECO:0000259" key="8">
    <source>
        <dbReference type="PROSITE" id="PS51918"/>
    </source>
</evidence>
<dbReference type="AlphaFoldDB" id="A0A1F6G6J2"/>
<gene>
    <name evidence="9" type="ORF">A2527_11390</name>
</gene>
<reference evidence="9 10" key="1">
    <citation type="journal article" date="2016" name="Nat. Commun.">
        <title>Thousands of microbial genomes shed light on interconnected biogeochemical processes in an aquifer system.</title>
        <authorList>
            <person name="Anantharaman K."/>
            <person name="Brown C.T."/>
            <person name="Hug L.A."/>
            <person name="Sharon I."/>
            <person name="Castelle C.J."/>
            <person name="Probst A.J."/>
            <person name="Thomas B.C."/>
            <person name="Singh A."/>
            <person name="Wilkins M.J."/>
            <person name="Karaoz U."/>
            <person name="Brodie E.L."/>
            <person name="Williams K.H."/>
            <person name="Hubbard S.S."/>
            <person name="Banfield J.F."/>
        </authorList>
    </citation>
    <scope>NUCLEOTIDE SEQUENCE [LARGE SCALE GENOMIC DNA]</scope>
</reference>
<evidence type="ECO:0000256" key="2">
    <source>
        <dbReference type="ARBA" id="ARBA00022526"/>
    </source>
</evidence>
<dbReference type="InterPro" id="IPR027596">
    <property type="entry name" value="AmmeMemoSam_rS"/>
</dbReference>
<keyword evidence="1" id="KW-0004">4Fe-4S</keyword>
<dbReference type="NCBIfam" id="TIGR04337">
    <property type="entry name" value="AmmeMemoSam_rS"/>
    <property type="match status" value="1"/>
</dbReference>
<dbReference type="PANTHER" id="PTHR30352:SF5">
    <property type="entry name" value="PYRUVATE FORMATE-LYASE 1-ACTIVATING ENZYME"/>
    <property type="match status" value="1"/>
</dbReference>
<dbReference type="InterPro" id="IPR013785">
    <property type="entry name" value="Aldolase_TIM"/>
</dbReference>
<dbReference type="InterPro" id="IPR034457">
    <property type="entry name" value="Organic_radical-activating"/>
</dbReference>
<accession>A0A1F6G6J2</accession>
<feature type="binding site" evidence="7">
    <location>
        <position position="83"/>
    </location>
    <ligand>
        <name>[4Fe-4S] cluster</name>
        <dbReference type="ChEBI" id="CHEBI:49883"/>
        <note>4Fe-4S-S-AdoMet</note>
    </ligand>
</feature>
<dbReference type="PANTHER" id="PTHR30352">
    <property type="entry name" value="PYRUVATE FORMATE-LYASE-ACTIVATING ENZYME"/>
    <property type="match status" value="1"/>
</dbReference>
<keyword evidence="2" id="KW-0313">Glucose metabolism</keyword>
<keyword evidence="2" id="KW-0119">Carbohydrate metabolism</keyword>
<keyword evidence="3 7" id="KW-0949">S-adenosyl-L-methionine</keyword>
<evidence type="ECO:0000256" key="7">
    <source>
        <dbReference type="PIRSR" id="PIRSR004869-50"/>
    </source>
</evidence>
<dbReference type="InterPro" id="IPR016431">
    <property type="entry name" value="Pyrv-formate_lyase-activ_prd"/>
</dbReference>
<dbReference type="EMBL" id="MFNE01000046">
    <property type="protein sequence ID" value="OGG93720.1"/>
    <property type="molecule type" value="Genomic_DNA"/>
</dbReference>
<dbReference type="InterPro" id="IPR007197">
    <property type="entry name" value="rSAM"/>
</dbReference>
<sequence>MFYPGKYWQPLEMGLLRCQLCPRSCKIKPGETGFCQNRENLGGELFLNSFGLASGFQLDPIEKKPLHHFYPGSSVLSFGTIGCNLGCRFCQNWGISKKDNWDNLAKEASPQRIAQAAKAIGAHSVALTYNDPTIFIEFAIEVAQACKEAGIKVVLVTAGYINKAPRADLYRWVDAANVDLKAFNESFYRHLCQGHLAPVLETLEYLANETKCWVEVTNLVIEGENDRPEEMQAMASWIAQKMGPHTPLHLSAFHPDFEMKHHPKTSLATLKHLRQIAVEAGLSHVYTGNVHDPEGGRTLCAHCGELLIQRDWYQIEAYRLSPQGYCRGCGQALAGRFGSGAGGASARSQRVQI</sequence>
<dbReference type="GO" id="GO:0051539">
    <property type="term" value="F:4 iron, 4 sulfur cluster binding"/>
    <property type="evidence" value="ECO:0007669"/>
    <property type="project" value="UniProtKB-KW"/>
</dbReference>
<dbReference type="Gene3D" id="3.20.20.70">
    <property type="entry name" value="Aldolase class I"/>
    <property type="match status" value="1"/>
</dbReference>